<evidence type="ECO:0000313" key="2">
    <source>
        <dbReference type="EMBL" id="CAA9406080.1"/>
    </source>
</evidence>
<sequence length="367" mass="38257">MTDLLKDMMNERADGIGAPNLDVPAMVREGDQRATRRRNGVLGLVAAAAVVAGIAVPTLSLDRDTAREVEPASLFAGQQPSWAVGSTVHVGGEQIDVGRPVSELFVTTDGVVFTDERGTVYASDGTGTPEEIGAADRSFGSLVGDGSRAGWIEHEGGSAPVFVIYDQSTGERQEADYDTAGQGATEYHPSLFAIDGDDAYLRDARGMIRWDLASGRQTLLGRPQGAEVADVKSGVIAYTLPADDAGALVFAGRDFTGGTRLSLPPQDLTLNPSGTRLLGAGPGPSVGVVDTSTGELWPVTASGYAHITPVAWVDDDTYAAVGSRPPTGPDQEDLLSCDVGDPSCTVLAADFTEASESVVFSLGFPRR</sequence>
<organism evidence="2">
    <name type="scientific">uncultured Nocardioides sp</name>
    <dbReference type="NCBI Taxonomy" id="198441"/>
    <lineage>
        <taxon>Bacteria</taxon>
        <taxon>Bacillati</taxon>
        <taxon>Actinomycetota</taxon>
        <taxon>Actinomycetes</taxon>
        <taxon>Propionibacteriales</taxon>
        <taxon>Nocardioidaceae</taxon>
        <taxon>Nocardioides</taxon>
        <taxon>environmental samples</taxon>
    </lineage>
</organism>
<dbReference type="SUPFAM" id="SSF82171">
    <property type="entry name" value="DPP6 N-terminal domain-like"/>
    <property type="match status" value="1"/>
</dbReference>
<reference evidence="2" key="1">
    <citation type="submission" date="2020-02" db="EMBL/GenBank/DDBJ databases">
        <authorList>
            <person name="Meier V. D."/>
        </authorList>
    </citation>
    <scope>NUCLEOTIDE SEQUENCE</scope>
    <source>
        <strain evidence="2">AVDCRST_MAG60</strain>
    </source>
</reference>
<gene>
    <name evidence="2" type="ORF">AVDCRST_MAG60-2375</name>
</gene>
<proteinExistence type="predicted"/>
<dbReference type="EMBL" id="CADCUN010000257">
    <property type="protein sequence ID" value="CAA9406080.1"/>
    <property type="molecule type" value="Genomic_DNA"/>
</dbReference>
<keyword evidence="1" id="KW-1133">Transmembrane helix</keyword>
<keyword evidence="1" id="KW-0472">Membrane</keyword>
<evidence type="ECO:0000256" key="1">
    <source>
        <dbReference type="SAM" id="Phobius"/>
    </source>
</evidence>
<accession>A0A6J4P6S3</accession>
<name>A0A6J4P6S3_9ACTN</name>
<feature type="transmembrane region" description="Helical" evidence="1">
    <location>
        <begin position="41"/>
        <end position="61"/>
    </location>
</feature>
<protein>
    <submittedName>
        <fullName evidence="2">Uncharacterized protein</fullName>
    </submittedName>
</protein>
<keyword evidence="1" id="KW-0812">Transmembrane</keyword>
<dbReference type="AlphaFoldDB" id="A0A6J4P6S3"/>